<dbReference type="EC" id="3.4.11.1" evidence="8"/>
<dbReference type="GO" id="GO:0005737">
    <property type="term" value="C:cytoplasm"/>
    <property type="evidence" value="ECO:0007669"/>
    <property type="project" value="UniProtKB-SubCell"/>
</dbReference>
<evidence type="ECO:0000256" key="4">
    <source>
        <dbReference type="ARBA" id="ARBA00022438"/>
    </source>
</evidence>
<evidence type="ECO:0000313" key="10">
    <source>
        <dbReference type="EMBL" id="PRQ03539.1"/>
    </source>
</evidence>
<evidence type="ECO:0000256" key="8">
    <source>
        <dbReference type="HAMAP-Rule" id="MF_00181"/>
    </source>
</evidence>
<comment type="catalytic activity">
    <reaction evidence="2 8">
        <text>Release of an N-terminal amino acid, preferentially leucine, but not glutamic or aspartic acids.</text>
        <dbReference type="EC" id="3.4.11.10"/>
    </reaction>
</comment>
<evidence type="ECO:0000256" key="6">
    <source>
        <dbReference type="ARBA" id="ARBA00022801"/>
    </source>
</evidence>
<dbReference type="Pfam" id="PF02789">
    <property type="entry name" value="Peptidase_M17_N"/>
    <property type="match status" value="1"/>
</dbReference>
<feature type="binding site" evidence="8">
    <location>
        <position position="348"/>
    </location>
    <ligand>
        <name>Mn(2+)</name>
        <dbReference type="ChEBI" id="CHEBI:29035"/>
        <label>1</label>
    </ligand>
</feature>
<comment type="cofactor">
    <cofactor evidence="8">
        <name>Mn(2+)</name>
        <dbReference type="ChEBI" id="CHEBI:29035"/>
    </cofactor>
    <text evidence="8">Binds 2 manganese ions per subunit.</text>
</comment>
<evidence type="ECO:0000256" key="1">
    <source>
        <dbReference type="ARBA" id="ARBA00000135"/>
    </source>
</evidence>
<organism evidence="10 11">
    <name type="scientific">Enhygromyxa salina</name>
    <dbReference type="NCBI Taxonomy" id="215803"/>
    <lineage>
        <taxon>Bacteria</taxon>
        <taxon>Pseudomonadati</taxon>
        <taxon>Myxococcota</taxon>
        <taxon>Polyangia</taxon>
        <taxon>Nannocystales</taxon>
        <taxon>Nannocystaceae</taxon>
        <taxon>Enhygromyxa</taxon>
    </lineage>
</organism>
<dbReference type="InterPro" id="IPR023042">
    <property type="entry name" value="Peptidase_M17_leu_NH2_pept"/>
</dbReference>
<keyword evidence="8" id="KW-0479">Metal-binding</keyword>
<keyword evidence="11" id="KW-1185">Reference proteome</keyword>
<dbReference type="PROSITE" id="PS00631">
    <property type="entry name" value="CYTOSOL_AP"/>
    <property type="match status" value="1"/>
</dbReference>
<feature type="binding site" evidence="8">
    <location>
        <position position="287"/>
    </location>
    <ligand>
        <name>Mn(2+)</name>
        <dbReference type="ChEBI" id="CHEBI:29035"/>
        <label>2</label>
    </ligand>
</feature>
<dbReference type="SUPFAM" id="SSF52949">
    <property type="entry name" value="Macro domain-like"/>
    <property type="match status" value="1"/>
</dbReference>
<name>A0A2S9YEK7_9BACT</name>
<dbReference type="EC" id="3.4.11.10" evidence="8"/>
<feature type="binding site" evidence="8">
    <location>
        <position position="269"/>
    </location>
    <ligand>
        <name>Mn(2+)</name>
        <dbReference type="ChEBI" id="CHEBI:29035"/>
        <label>1</label>
    </ligand>
</feature>
<evidence type="ECO:0000256" key="2">
    <source>
        <dbReference type="ARBA" id="ARBA00000967"/>
    </source>
</evidence>
<dbReference type="CDD" id="cd00433">
    <property type="entry name" value="Peptidase_M17"/>
    <property type="match status" value="1"/>
</dbReference>
<dbReference type="GO" id="GO:0006508">
    <property type="term" value="P:proteolysis"/>
    <property type="evidence" value="ECO:0007669"/>
    <property type="project" value="UniProtKB-KW"/>
</dbReference>
<evidence type="ECO:0000256" key="3">
    <source>
        <dbReference type="ARBA" id="ARBA00009528"/>
    </source>
</evidence>
<keyword evidence="6 8" id="KW-0378">Hydrolase</keyword>
<sequence length="496" mass="52470">MSSMLQIDWASEIPRTQADNLLVIAVAKDEIDSVARRFGQGVGTALINSRFEGNAGDSFRFSTEEGGFCQVLLLGVETLDETAALRKLAFDAARAAKESGVRALILDLRGKLGDDHERVAKLVAEGLELAGYGYDRYLGEDKRGPGTLEAVTVVAEGDADLRQRGSRRGQIVAAAIAKARDLGNGPAELVTPSFLAEAASTLAGELREAGHDVRCEILDVEACESRSMGLYLAVARGSSEPAKFIHLSYRPKGPSKGRICLVGKGVTFDSGGYSIKPSDGMLQMKLDMGGAAAVIGSMHGIAHLELPYEVHVISAAAENMVSGNAYRLGDVFRASNGKTVEINNTDAEGRLTLADALVFAASLEPDLVIDFATLTGACIVALGPHICGVMTRDDALASEWLAAGERAGEDMWRLPLPKPLMAMLDSKIADLRNTGERAGGALTAGLFLEQFAEGKRWMHVDIAGPAIVDKGFGVNIEGSSGVPVASILEFLSRDLP</sequence>
<gene>
    <name evidence="10" type="primary">pepA_1</name>
    <name evidence="8" type="synonym">pepA</name>
    <name evidence="10" type="ORF">ENSA5_14710</name>
</gene>
<feature type="active site" evidence="8">
    <location>
        <position position="276"/>
    </location>
</feature>
<evidence type="ECO:0000256" key="7">
    <source>
        <dbReference type="ARBA" id="ARBA00023211"/>
    </source>
</evidence>
<dbReference type="GO" id="GO:0070006">
    <property type="term" value="F:metalloaminopeptidase activity"/>
    <property type="evidence" value="ECO:0007669"/>
    <property type="project" value="InterPro"/>
</dbReference>
<dbReference type="Pfam" id="PF00883">
    <property type="entry name" value="Peptidase_M17"/>
    <property type="match status" value="1"/>
</dbReference>
<keyword evidence="8" id="KW-0963">Cytoplasm</keyword>
<feature type="binding site" evidence="8">
    <location>
        <position position="348"/>
    </location>
    <ligand>
        <name>Mn(2+)</name>
        <dbReference type="ChEBI" id="CHEBI:29035"/>
        <label>2</label>
    </ligand>
</feature>
<proteinExistence type="inferred from homology"/>
<dbReference type="InterPro" id="IPR043472">
    <property type="entry name" value="Macro_dom-like"/>
</dbReference>
<dbReference type="Proteomes" id="UP000237968">
    <property type="component" value="Unassembled WGS sequence"/>
</dbReference>
<dbReference type="SUPFAM" id="SSF53187">
    <property type="entry name" value="Zn-dependent exopeptidases"/>
    <property type="match status" value="1"/>
</dbReference>
<dbReference type="Gene3D" id="3.40.630.10">
    <property type="entry name" value="Zn peptidases"/>
    <property type="match status" value="1"/>
</dbReference>
<comment type="caution">
    <text evidence="10">The sequence shown here is derived from an EMBL/GenBank/DDBJ whole genome shotgun (WGS) entry which is preliminary data.</text>
</comment>
<feature type="active site" evidence="8">
    <location>
        <position position="350"/>
    </location>
</feature>
<feature type="binding site" evidence="8">
    <location>
        <position position="346"/>
    </location>
    <ligand>
        <name>Mn(2+)</name>
        <dbReference type="ChEBI" id="CHEBI:29035"/>
        <label>1</label>
    </ligand>
</feature>
<dbReference type="Gene3D" id="3.40.220.10">
    <property type="entry name" value="Leucine Aminopeptidase, subunit E, domain 1"/>
    <property type="match status" value="1"/>
</dbReference>
<reference evidence="10 11" key="1">
    <citation type="submission" date="2018-03" db="EMBL/GenBank/DDBJ databases">
        <title>Draft Genome Sequences of the Obligatory Marine Myxobacteria Enhygromyxa salina SWB005.</title>
        <authorList>
            <person name="Poehlein A."/>
            <person name="Moghaddam J.A."/>
            <person name="Harms H."/>
            <person name="Alanjari M."/>
            <person name="Koenig G.M."/>
            <person name="Daniel R."/>
            <person name="Schaeberle T.F."/>
        </authorList>
    </citation>
    <scope>NUCLEOTIDE SEQUENCE [LARGE SCALE GENOMIC DNA]</scope>
    <source>
        <strain evidence="10 11">SWB005</strain>
    </source>
</reference>
<evidence type="ECO:0000259" key="9">
    <source>
        <dbReference type="PROSITE" id="PS00631"/>
    </source>
</evidence>
<dbReference type="PANTHER" id="PTHR11963">
    <property type="entry name" value="LEUCINE AMINOPEPTIDASE-RELATED"/>
    <property type="match status" value="1"/>
</dbReference>
<dbReference type="InterPro" id="IPR008283">
    <property type="entry name" value="Peptidase_M17_N"/>
</dbReference>
<dbReference type="InterPro" id="IPR000819">
    <property type="entry name" value="Peptidase_M17_C"/>
</dbReference>
<keyword evidence="5 8" id="KW-0645">Protease</keyword>
<keyword evidence="4 8" id="KW-0031">Aminopeptidase</keyword>
<comment type="function">
    <text evidence="8">Presumably involved in the processing and regular turnover of intracellular proteins. Catalyzes the removal of unsubstituted N-terminal amino acids from various peptides.</text>
</comment>
<dbReference type="EMBL" id="PVNK01000079">
    <property type="protein sequence ID" value="PRQ03539.1"/>
    <property type="molecule type" value="Genomic_DNA"/>
</dbReference>
<comment type="subcellular location">
    <subcellularLocation>
        <location evidence="8">Cytoplasm</location>
    </subcellularLocation>
</comment>
<protein>
    <recommendedName>
        <fullName evidence="8">Probable cytosol aminopeptidase</fullName>
        <ecNumber evidence="8">3.4.11.1</ecNumber>
    </recommendedName>
    <alternativeName>
        <fullName evidence="8">Leucine aminopeptidase</fullName>
        <shortName evidence="8">LAP</shortName>
        <ecNumber evidence="8">3.4.11.10</ecNumber>
    </alternativeName>
    <alternativeName>
        <fullName evidence="8">Leucyl aminopeptidase</fullName>
    </alternativeName>
</protein>
<dbReference type="GO" id="GO:0030145">
    <property type="term" value="F:manganese ion binding"/>
    <property type="evidence" value="ECO:0007669"/>
    <property type="project" value="UniProtKB-UniRule"/>
</dbReference>
<evidence type="ECO:0000313" key="11">
    <source>
        <dbReference type="Proteomes" id="UP000237968"/>
    </source>
</evidence>
<feature type="binding site" evidence="8">
    <location>
        <position position="269"/>
    </location>
    <ligand>
        <name>Mn(2+)</name>
        <dbReference type="ChEBI" id="CHEBI:29035"/>
        <label>2</label>
    </ligand>
</feature>
<dbReference type="PANTHER" id="PTHR11963:SF23">
    <property type="entry name" value="CYTOSOL AMINOPEPTIDASE"/>
    <property type="match status" value="1"/>
</dbReference>
<keyword evidence="7 8" id="KW-0464">Manganese</keyword>
<feature type="domain" description="Cytosol aminopeptidase" evidence="9">
    <location>
        <begin position="344"/>
        <end position="351"/>
    </location>
</feature>
<comment type="catalytic activity">
    <reaction evidence="1 8">
        <text>Release of an N-terminal amino acid, Xaa-|-Yaa-, in which Xaa is preferably Leu, but may be other amino acids including Pro although not Arg or Lys, and Yaa may be Pro. Amino acid amides and methyl esters are also readily hydrolyzed, but rates on arylamides are exceedingly low.</text>
        <dbReference type="EC" id="3.4.11.1"/>
    </reaction>
</comment>
<dbReference type="AlphaFoldDB" id="A0A2S9YEK7"/>
<accession>A0A2S9YEK7</accession>
<dbReference type="InterPro" id="IPR011356">
    <property type="entry name" value="Leucine_aapep/pepB"/>
</dbReference>
<dbReference type="PRINTS" id="PR00481">
    <property type="entry name" value="LAMNOPPTDASE"/>
</dbReference>
<dbReference type="HAMAP" id="MF_00181">
    <property type="entry name" value="Cytosol_peptidase_M17"/>
    <property type="match status" value="1"/>
</dbReference>
<feature type="binding site" evidence="8">
    <location>
        <position position="264"/>
    </location>
    <ligand>
        <name>Mn(2+)</name>
        <dbReference type="ChEBI" id="CHEBI:29035"/>
        <label>2</label>
    </ligand>
</feature>
<evidence type="ECO:0000256" key="5">
    <source>
        <dbReference type="ARBA" id="ARBA00022670"/>
    </source>
</evidence>
<comment type="similarity">
    <text evidence="3 8">Belongs to the peptidase M17 family.</text>
</comment>